<dbReference type="AlphaFoldDB" id="A9V736"/>
<dbReference type="GO" id="GO:0016887">
    <property type="term" value="F:ATP hydrolysis activity"/>
    <property type="evidence" value="ECO:0007669"/>
    <property type="project" value="InterPro"/>
</dbReference>
<organism evidence="6 7">
    <name type="scientific">Monosiga brevicollis</name>
    <name type="common">Choanoflagellate</name>
    <dbReference type="NCBI Taxonomy" id="81824"/>
    <lineage>
        <taxon>Eukaryota</taxon>
        <taxon>Choanoflagellata</taxon>
        <taxon>Craspedida</taxon>
        <taxon>Salpingoecidae</taxon>
        <taxon>Monosiga</taxon>
    </lineage>
</organism>
<keyword evidence="1" id="KW-0347">Helicase</keyword>
<dbReference type="InterPro" id="IPR022707">
    <property type="entry name" value="Mot1_central_dom"/>
</dbReference>
<gene>
    <name evidence="6" type="ORF">MONBRDRAFT_28067</name>
</gene>
<proteinExistence type="predicted"/>
<dbReference type="PANTHER" id="PTHR36498">
    <property type="entry name" value="TATA-BINDING PROTEIN-ASSOCIATED FACTOR 172"/>
    <property type="match status" value="1"/>
</dbReference>
<feature type="domain" description="Mot1 central" evidence="5">
    <location>
        <begin position="615"/>
        <end position="896"/>
    </location>
</feature>
<sequence length="1111" mass="121605">MGGQTRLDRLVLLLDNGSTQAARRLAGDQLGEVVKQYPQELHVLLWRLHTLLRSEKITTRNAVAHAIGAIAANVPQVSAFVCSISPRRYRSRGSGKTLAASTRSSSDARHLLAICVCPAPGQWEPPAPADAAATAPEQDQDGDAGILRFETFDLLNVLQHGTLLMGSTGVEYSLPRHLQTQVQPTHSPVYPPQDVLLKEEDVETDGAKGGAETPSNAQEQSDFDRELAGMSARMRNKAKRLKKEAERGPRTALQAEPELAAKRIKREDGASNVKVTEQSDPNKIVVEAQQQSDDIFADAEEWPFQPRCDELCTDLFDPSWHVRHGAAMAFREILRHHGATAGISASTPLDQRATQNAAWLMDLALRMICVLALDRFGDYSLEMAVAPVREVVAQALGAVLHHMKPAQCEQVLSLLLLLQQQKELWEVRHGGLLGIKYLVVVRRDLVGQFLDKLSPALLRGLADEDDDLRASAAEAVIPIAEQLLASSAEAQLTILTKLWDALLVIHEYSASTAFVLELLSTMIQLQTRHAATVSPFAELFSLRPGYALSLIEFSPLAHACITPGLSQLERMIESAYAVNSGAAFDAILSDILSHIYQNMLLEEKEELSLVNERLWLQCLKVVDPVALDQAMSARLISWMTILVTPAGKPMDKAHLVVAHVDESSMTKKDRERLAGNKDKQRPFCIGGSDQALSPNMEEITKCRARAAKAMAHAAARCVQKGLKPKIFYSLCLQLLKPSSAVQRELGAQMIGHFSLAKRTRFSTACLTEQISFDELNDLVAAMRTDAGGLLAAYIQAGLDKKLVDAVGDPRRLNMENCALILQRRNEWEHKLSSSTELQVRERASLAARLETSIQFLQQEYARSNISLMSCIATALIESDFLPDKLTPLIRAFMDGICKHPGWPGCFIMHAIESAPPTIKFLKKSRGPLVLSSCSSTDFLNADEEATPDLKKEGNAEALGIYSLRLQRAQDAASESLAKLKKGQTDAVAEAILGQDPVSQQNQLTSRGARMLLEELGQIYGESFLQDVPVLLQGVSAALDNLPKAATDDLPALQQILHELTLLAVLMATVDSAQRERHLASLVGPLLAGLRVPNQVVRYKTASTLAQMAAVK</sequence>
<evidence type="ECO:0000256" key="4">
    <source>
        <dbReference type="SAM" id="MobiDB-lite"/>
    </source>
</evidence>
<name>A9V736_MONBE</name>
<reference evidence="6 7" key="1">
    <citation type="journal article" date="2008" name="Nature">
        <title>The genome of the choanoflagellate Monosiga brevicollis and the origin of metazoans.</title>
        <authorList>
            <consortium name="JGI Sequencing"/>
            <person name="King N."/>
            <person name="Westbrook M.J."/>
            <person name="Young S.L."/>
            <person name="Kuo A."/>
            <person name="Abedin M."/>
            <person name="Chapman J."/>
            <person name="Fairclough S."/>
            <person name="Hellsten U."/>
            <person name="Isogai Y."/>
            <person name="Letunic I."/>
            <person name="Marr M."/>
            <person name="Pincus D."/>
            <person name="Putnam N."/>
            <person name="Rokas A."/>
            <person name="Wright K.J."/>
            <person name="Zuzow R."/>
            <person name="Dirks W."/>
            <person name="Good M."/>
            <person name="Goodstein D."/>
            <person name="Lemons D."/>
            <person name="Li W."/>
            <person name="Lyons J.B."/>
            <person name="Morris A."/>
            <person name="Nichols S."/>
            <person name="Richter D.J."/>
            <person name="Salamov A."/>
            <person name="Bork P."/>
            <person name="Lim W.A."/>
            <person name="Manning G."/>
            <person name="Miller W.T."/>
            <person name="McGinnis W."/>
            <person name="Shapiro H."/>
            <person name="Tjian R."/>
            <person name="Grigoriev I.V."/>
            <person name="Rokhsar D."/>
        </authorList>
    </citation>
    <scope>NUCLEOTIDE SEQUENCE [LARGE SCALE GENOMIC DNA]</scope>
    <source>
        <strain evidence="7">MX1 / ATCC 50154</strain>
    </source>
</reference>
<feature type="non-terminal residue" evidence="6">
    <location>
        <position position="1111"/>
    </location>
</feature>
<dbReference type="KEGG" id="mbr:MONBRDRAFT_28067"/>
<dbReference type="eggNOG" id="KOG0392">
    <property type="taxonomic scope" value="Eukaryota"/>
</dbReference>
<dbReference type="PANTHER" id="PTHR36498:SF1">
    <property type="entry name" value="TATA-BINDING PROTEIN-ASSOCIATED FACTOR 172"/>
    <property type="match status" value="1"/>
</dbReference>
<dbReference type="GeneID" id="5893736"/>
<keyword evidence="7" id="KW-1185">Reference proteome</keyword>
<keyword evidence="1" id="KW-0378">Hydrolase</keyword>
<evidence type="ECO:0000256" key="2">
    <source>
        <dbReference type="ARBA" id="ARBA00023125"/>
    </source>
</evidence>
<accession>A9V736</accession>
<dbReference type="STRING" id="81824.A9V736"/>
<evidence type="ECO:0000256" key="1">
    <source>
        <dbReference type="ARBA" id="ARBA00022806"/>
    </source>
</evidence>
<dbReference type="SUPFAM" id="SSF48371">
    <property type="entry name" value="ARM repeat"/>
    <property type="match status" value="1"/>
</dbReference>
<evidence type="ECO:0000256" key="3">
    <source>
        <dbReference type="PROSITE-ProRule" id="PRU00103"/>
    </source>
</evidence>
<feature type="region of interest" description="Disordered" evidence="4">
    <location>
        <begin position="203"/>
        <end position="222"/>
    </location>
</feature>
<dbReference type="GO" id="GO:0017025">
    <property type="term" value="F:TBP-class protein binding"/>
    <property type="evidence" value="ECO:0007669"/>
    <property type="project" value="InterPro"/>
</dbReference>
<evidence type="ECO:0000259" key="5">
    <source>
        <dbReference type="Pfam" id="PF12054"/>
    </source>
</evidence>
<dbReference type="InterPro" id="IPR021133">
    <property type="entry name" value="HEAT_type_2"/>
</dbReference>
<evidence type="ECO:0000313" key="7">
    <source>
        <dbReference type="Proteomes" id="UP000001357"/>
    </source>
</evidence>
<dbReference type="Gene3D" id="1.25.10.10">
    <property type="entry name" value="Leucine-rich Repeat Variant"/>
    <property type="match status" value="1"/>
</dbReference>
<dbReference type="GO" id="GO:0003677">
    <property type="term" value="F:DNA binding"/>
    <property type="evidence" value="ECO:0007669"/>
    <property type="project" value="UniProtKB-KW"/>
</dbReference>
<dbReference type="PROSITE" id="PS50077">
    <property type="entry name" value="HEAT_REPEAT"/>
    <property type="match status" value="1"/>
</dbReference>
<keyword evidence="2" id="KW-0238">DNA-binding</keyword>
<keyword evidence="1" id="KW-0547">Nucleotide-binding</keyword>
<keyword evidence="1" id="KW-0067">ATP-binding</keyword>
<dbReference type="EMBL" id="CH991564">
    <property type="protein sequence ID" value="EDQ86723.1"/>
    <property type="molecule type" value="Genomic_DNA"/>
</dbReference>
<dbReference type="InParanoid" id="A9V736"/>
<feature type="region of interest" description="Disordered" evidence="4">
    <location>
        <begin position="234"/>
        <end position="278"/>
    </location>
</feature>
<dbReference type="Pfam" id="PF12054">
    <property type="entry name" value="DUF3535"/>
    <property type="match status" value="1"/>
</dbReference>
<feature type="repeat" description="HEAT" evidence="3">
    <location>
        <begin position="453"/>
        <end position="491"/>
    </location>
</feature>
<dbReference type="InterPro" id="IPR016024">
    <property type="entry name" value="ARM-type_fold"/>
</dbReference>
<dbReference type="GO" id="GO:0004386">
    <property type="term" value="F:helicase activity"/>
    <property type="evidence" value="ECO:0007669"/>
    <property type="project" value="UniProtKB-KW"/>
</dbReference>
<evidence type="ECO:0000313" key="6">
    <source>
        <dbReference type="EMBL" id="EDQ86723.1"/>
    </source>
</evidence>
<feature type="compositionally biased region" description="Basic and acidic residues" evidence="4">
    <location>
        <begin position="259"/>
        <end position="269"/>
    </location>
</feature>
<dbReference type="InterPro" id="IPR044972">
    <property type="entry name" value="Mot1"/>
</dbReference>
<dbReference type="RefSeq" id="XP_001748559.1">
    <property type="nucleotide sequence ID" value="XM_001748507.1"/>
</dbReference>
<dbReference type="Proteomes" id="UP000001357">
    <property type="component" value="Unassembled WGS sequence"/>
</dbReference>
<dbReference type="InterPro" id="IPR011989">
    <property type="entry name" value="ARM-like"/>
</dbReference>
<protein>
    <recommendedName>
        <fullName evidence="5">Mot1 central domain-containing protein</fullName>
    </recommendedName>
</protein>